<dbReference type="Proteomes" id="UP000317863">
    <property type="component" value="Unassembled WGS sequence"/>
</dbReference>
<dbReference type="Pfam" id="PF00248">
    <property type="entry name" value="Aldo_ket_red"/>
    <property type="match status" value="1"/>
</dbReference>
<dbReference type="SUPFAM" id="SSF51430">
    <property type="entry name" value="NAD(P)-linked oxidoreductase"/>
    <property type="match status" value="1"/>
</dbReference>
<dbReference type="InterPro" id="IPR020471">
    <property type="entry name" value="AKR"/>
</dbReference>
<comment type="caution">
    <text evidence="2">The sequence shown here is derived from an EMBL/GenBank/DDBJ whole genome shotgun (WGS) entry which is preliminary data.</text>
</comment>
<protein>
    <submittedName>
        <fullName evidence="2">Aldo/keto reductase family oxidoreductase</fullName>
    </submittedName>
</protein>
<proteinExistence type="predicted"/>
<organism evidence="2 3">
    <name type="scientific">Peptacetobacter hominis</name>
    <dbReference type="NCBI Taxonomy" id="2743610"/>
    <lineage>
        <taxon>Bacteria</taxon>
        <taxon>Bacillati</taxon>
        <taxon>Bacillota</taxon>
        <taxon>Clostridia</taxon>
        <taxon>Peptostreptococcales</taxon>
        <taxon>Peptostreptococcaceae</taxon>
        <taxon>Peptacetobacter</taxon>
    </lineage>
</organism>
<reference evidence="2 3" key="1">
    <citation type="submission" date="2019-02" db="EMBL/GenBank/DDBJ databases">
        <title>Peptostreptococcaceae bacterium ZHW00191 nov., a new bacterium isolated from the human gut.</title>
        <authorList>
            <person name="Zhou H.-W."/>
            <person name="Chen X.-J."/>
        </authorList>
    </citation>
    <scope>NUCLEOTIDE SEQUENCE [LARGE SCALE GENOMIC DNA]</scope>
    <source>
        <strain evidence="2 3">ZHW00191</strain>
    </source>
</reference>
<dbReference type="RefSeq" id="WP_142535128.1">
    <property type="nucleotide sequence ID" value="NZ_SGJB01000002.1"/>
</dbReference>
<gene>
    <name evidence="2" type="ORF">EXD82_01375</name>
</gene>
<dbReference type="GO" id="GO:0005829">
    <property type="term" value="C:cytosol"/>
    <property type="evidence" value="ECO:0007669"/>
    <property type="project" value="TreeGrafter"/>
</dbReference>
<dbReference type="AlphaFoldDB" id="A0A544QXM9"/>
<sequence>MEYINIPKTDLKASKLALGCMRIADKSVEDVEKLIYKALELGINFFDHADIYGGGKSEQLFGEVLKRNPGLREKMIIQTKCAIVPGKMYDFSKEHILKSVDESLERLQCGYIDILLLHRPDALCDPMEVAEAFDELHRTGKVRNFGVSNHTPLQIQLLEKYSKYPIIINQLQLSIVHSVMIDSGLNMNMVEPFAQDKDGGVLDFCRLNDIVIQPWSIVQASWADGTFIDNPKYQKLNDVLDELSEKYGVTKNAIAVAWILRHPAMMQPIAGTTSPLHLEETAKAVDVKLTREEWYRLYLAGDKPLP</sequence>
<dbReference type="PRINTS" id="PR00069">
    <property type="entry name" value="ALDKETRDTASE"/>
</dbReference>
<evidence type="ECO:0000313" key="2">
    <source>
        <dbReference type="EMBL" id="TQQ85424.1"/>
    </source>
</evidence>
<evidence type="ECO:0000313" key="3">
    <source>
        <dbReference type="Proteomes" id="UP000317863"/>
    </source>
</evidence>
<dbReference type="Gene3D" id="3.20.20.100">
    <property type="entry name" value="NADP-dependent oxidoreductase domain"/>
    <property type="match status" value="1"/>
</dbReference>
<dbReference type="EMBL" id="SGJB01000002">
    <property type="protein sequence ID" value="TQQ85424.1"/>
    <property type="molecule type" value="Genomic_DNA"/>
</dbReference>
<dbReference type="OrthoDB" id="9804790at2"/>
<dbReference type="PANTHER" id="PTHR43364">
    <property type="entry name" value="NADH-SPECIFIC METHYLGLYOXAL REDUCTASE-RELATED"/>
    <property type="match status" value="1"/>
</dbReference>
<name>A0A544QXM9_9FIRM</name>
<dbReference type="InterPro" id="IPR036812">
    <property type="entry name" value="NAD(P)_OxRdtase_dom_sf"/>
</dbReference>
<dbReference type="CDD" id="cd19092">
    <property type="entry name" value="AKR_BsYcsN_EcYdhF-like"/>
    <property type="match status" value="1"/>
</dbReference>
<accession>A0A544QXM9</accession>
<dbReference type="InterPro" id="IPR050523">
    <property type="entry name" value="AKR_Detox_Biosynth"/>
</dbReference>
<evidence type="ECO:0000259" key="1">
    <source>
        <dbReference type="Pfam" id="PF00248"/>
    </source>
</evidence>
<keyword evidence="3" id="KW-1185">Reference proteome</keyword>
<dbReference type="InterPro" id="IPR023210">
    <property type="entry name" value="NADP_OxRdtase_dom"/>
</dbReference>
<dbReference type="GO" id="GO:0016491">
    <property type="term" value="F:oxidoreductase activity"/>
    <property type="evidence" value="ECO:0007669"/>
    <property type="project" value="InterPro"/>
</dbReference>
<feature type="domain" description="NADP-dependent oxidoreductase" evidence="1">
    <location>
        <begin position="15"/>
        <end position="296"/>
    </location>
</feature>
<dbReference type="PANTHER" id="PTHR43364:SF1">
    <property type="entry name" value="OXIDOREDUCTASE YDHF"/>
    <property type="match status" value="1"/>
</dbReference>